<dbReference type="EMBL" id="JAMZED010000003">
    <property type="protein sequence ID" value="MCR6503582.1"/>
    <property type="molecule type" value="Genomic_DNA"/>
</dbReference>
<accession>A0A9X2P0B8</accession>
<evidence type="ECO:0000313" key="1">
    <source>
        <dbReference type="EMBL" id="MCR6503582.1"/>
    </source>
</evidence>
<dbReference type="AlphaFoldDB" id="A0A9X2P0B8"/>
<dbReference type="Proteomes" id="UP001143810">
    <property type="component" value="Unassembled WGS sequence"/>
</dbReference>
<dbReference type="Proteomes" id="UP001143192">
    <property type="component" value="Unassembled WGS sequence"/>
</dbReference>
<evidence type="ECO:0000313" key="2">
    <source>
        <dbReference type="EMBL" id="MCR6508647.1"/>
    </source>
</evidence>
<proteinExistence type="predicted"/>
<reference evidence="2" key="2">
    <citation type="submission" date="2022-04" db="EMBL/GenBank/DDBJ databases">
        <authorList>
            <person name="Fokt H."/>
            <person name="Baines J."/>
        </authorList>
    </citation>
    <scope>NUCLEOTIDE SEQUENCE</scope>
    <source>
        <strain evidence="1">KH365_2</strain>
        <strain evidence="2">KH569_7</strain>
    </source>
</reference>
<gene>
    <name evidence="2" type="ORF">M1B78_10850</name>
    <name evidence="1" type="ORF">M1B79_02560</name>
</gene>
<evidence type="ECO:0000313" key="4">
    <source>
        <dbReference type="Proteomes" id="UP001143810"/>
    </source>
</evidence>
<protein>
    <submittedName>
        <fullName evidence="2">Uncharacterized protein</fullName>
    </submittedName>
</protein>
<comment type="caution">
    <text evidence="2">The sequence shown here is derived from an EMBL/GenBank/DDBJ whole genome shotgun (WGS) entry which is preliminary data.</text>
</comment>
<name>A0A9X2P0B8_9BACE</name>
<evidence type="ECO:0000313" key="3">
    <source>
        <dbReference type="Proteomes" id="UP001143192"/>
    </source>
</evidence>
<dbReference type="EMBL" id="JAMZEE010000024">
    <property type="protein sequence ID" value="MCR6508647.1"/>
    <property type="molecule type" value="Genomic_DNA"/>
</dbReference>
<dbReference type="RefSeq" id="WP_257930638.1">
    <property type="nucleotide sequence ID" value="NZ_JAMZED010000003.1"/>
</dbReference>
<organism evidence="2 4">
    <name type="scientific">Bacteroides muris</name>
    <name type="common">ex Fokt et al. 2023</name>
    <dbReference type="NCBI Taxonomy" id="2937417"/>
    <lineage>
        <taxon>Bacteria</taxon>
        <taxon>Pseudomonadati</taxon>
        <taxon>Bacteroidota</taxon>
        <taxon>Bacteroidia</taxon>
        <taxon>Bacteroidales</taxon>
        <taxon>Bacteroidaceae</taxon>
        <taxon>Bacteroides</taxon>
    </lineage>
</organism>
<sequence length="124" mass="14098">MKQYLKYSIILVFAILSHHCVTRTIDHGEISESHPTQYCFQTQTPSSQQTILNMCAMFSMTSLCIEHANSQQTPSDKHSSGRICSGNGQSHILPRQCMLLSHLPHQDIPHPLTYYVFGLRKIII</sequence>
<reference evidence="2" key="1">
    <citation type="journal article" date="2022" name="Arch. Microbiol.">
        <title>Bacteroides muris sp. nov. isolated from the cecum of wild-derived house mice.</title>
        <authorList>
            <person name="Fokt H."/>
            <person name="Unni R."/>
            <person name="Repnik U."/>
            <person name="Schmitz R.A."/>
            <person name="Bramkamp M."/>
            <person name="Baines J.F."/>
            <person name="Unterweger D."/>
        </authorList>
    </citation>
    <scope>NUCLEOTIDE SEQUENCE</scope>
    <source>
        <strain evidence="1">KH365_2</strain>
        <strain evidence="2">KH569_7</strain>
    </source>
</reference>
<keyword evidence="3" id="KW-1185">Reference proteome</keyword>